<feature type="transmembrane region" description="Helical" evidence="8">
    <location>
        <begin position="29"/>
        <end position="46"/>
    </location>
</feature>
<reference evidence="9 10" key="1">
    <citation type="journal article" date="2009" name="PLoS Genet.">
        <title>Alliance of proteomics and genomics to unravel the specificities of Sahara bacterium Deinococcus deserti.</title>
        <authorList>
            <person name="de Groot A."/>
            <person name="Dulermo R."/>
            <person name="Ortet P."/>
            <person name="Blanchard L."/>
            <person name="Guerin P."/>
            <person name="Fernandez B."/>
            <person name="Vacherie B."/>
            <person name="Dossat C."/>
            <person name="Jolivet E."/>
            <person name="Siguier P."/>
            <person name="Chandler M."/>
            <person name="Barakat M."/>
            <person name="Dedieu A."/>
            <person name="Barbe V."/>
            <person name="Heulin T."/>
            <person name="Sommer S."/>
            <person name="Achouak W."/>
            <person name="Armengaud J."/>
        </authorList>
    </citation>
    <scope>NUCLEOTIDE SEQUENCE [LARGE SCALE GENOMIC DNA]</scope>
    <source>
        <strain evidence="10">DSM 17065 / CIP 109153 / LMG 22923 / VCD115</strain>
        <plasmid evidence="10">pDeide3</plasmid>
    </source>
</reference>
<evidence type="ECO:0000313" key="10">
    <source>
        <dbReference type="Proteomes" id="UP000002208"/>
    </source>
</evidence>
<keyword evidence="5 8" id="KW-0812">Transmembrane</keyword>
<evidence type="ECO:0000256" key="4">
    <source>
        <dbReference type="ARBA" id="ARBA00022475"/>
    </source>
</evidence>
<proteinExistence type="inferred from homology"/>
<dbReference type="EMBL" id="CP001117">
    <property type="protein sequence ID" value="ACO48187.1"/>
    <property type="molecule type" value="Genomic_DNA"/>
</dbReference>
<comment type="similarity">
    <text evidence="2">Belongs to the autoinducer-2 exporter (AI-2E) (TC 2.A.86) family.</text>
</comment>
<feature type="transmembrane region" description="Helical" evidence="8">
    <location>
        <begin position="221"/>
        <end position="241"/>
    </location>
</feature>
<protein>
    <submittedName>
        <fullName evidence="9">Putative permease putative membrane protein</fullName>
    </submittedName>
</protein>
<evidence type="ECO:0000256" key="1">
    <source>
        <dbReference type="ARBA" id="ARBA00004651"/>
    </source>
</evidence>
<comment type="subcellular location">
    <subcellularLocation>
        <location evidence="1">Cell membrane</location>
        <topology evidence="1">Multi-pass membrane protein</topology>
    </subcellularLocation>
</comment>
<evidence type="ECO:0000256" key="2">
    <source>
        <dbReference type="ARBA" id="ARBA00009773"/>
    </source>
</evidence>
<organism evidence="9 10">
    <name type="scientific">Deinococcus deserti (strain DSM 17065 / CIP 109153 / LMG 22923 / VCD115)</name>
    <dbReference type="NCBI Taxonomy" id="546414"/>
    <lineage>
        <taxon>Bacteria</taxon>
        <taxon>Thermotogati</taxon>
        <taxon>Deinococcota</taxon>
        <taxon>Deinococci</taxon>
        <taxon>Deinococcales</taxon>
        <taxon>Deinococcaceae</taxon>
        <taxon>Deinococcus</taxon>
    </lineage>
</organism>
<feature type="transmembrane region" description="Helical" evidence="8">
    <location>
        <begin position="58"/>
        <end position="82"/>
    </location>
</feature>
<feature type="transmembrane region" description="Helical" evidence="8">
    <location>
        <begin position="248"/>
        <end position="265"/>
    </location>
</feature>
<feature type="transmembrane region" description="Helical" evidence="8">
    <location>
        <begin position="5"/>
        <end position="23"/>
    </location>
</feature>
<dbReference type="PANTHER" id="PTHR21716">
    <property type="entry name" value="TRANSMEMBRANE PROTEIN"/>
    <property type="match status" value="1"/>
</dbReference>
<dbReference type="InterPro" id="IPR002549">
    <property type="entry name" value="AI-2E-like"/>
</dbReference>
<evidence type="ECO:0000313" key="9">
    <source>
        <dbReference type="EMBL" id="ACO48187.1"/>
    </source>
</evidence>
<dbReference type="AlphaFoldDB" id="C1D3V8"/>
<keyword evidence="3" id="KW-0813">Transport</keyword>
<evidence type="ECO:0000256" key="8">
    <source>
        <dbReference type="SAM" id="Phobius"/>
    </source>
</evidence>
<dbReference type="GO" id="GO:0005886">
    <property type="term" value="C:plasma membrane"/>
    <property type="evidence" value="ECO:0007669"/>
    <property type="project" value="UniProtKB-SubCell"/>
</dbReference>
<keyword evidence="7 8" id="KW-0472">Membrane</keyword>
<dbReference type="OrthoDB" id="9799225at2"/>
<feature type="transmembrane region" description="Helical" evidence="8">
    <location>
        <begin position="128"/>
        <end position="147"/>
    </location>
</feature>
<dbReference type="RefSeq" id="WP_012695059.1">
    <property type="nucleotide sequence ID" value="NC_012528.1"/>
</dbReference>
<dbReference type="PANTHER" id="PTHR21716:SF53">
    <property type="entry name" value="PERMEASE PERM-RELATED"/>
    <property type="match status" value="1"/>
</dbReference>
<evidence type="ECO:0000256" key="6">
    <source>
        <dbReference type="ARBA" id="ARBA00022989"/>
    </source>
</evidence>
<accession>C1D3V8</accession>
<feature type="transmembrane region" description="Helical" evidence="8">
    <location>
        <begin position="182"/>
        <end position="215"/>
    </location>
</feature>
<geneLocation type="plasmid" evidence="10">
    <name>pDeide3</name>
</geneLocation>
<feature type="transmembrane region" description="Helical" evidence="8">
    <location>
        <begin position="285"/>
        <end position="311"/>
    </location>
</feature>
<dbReference type="Proteomes" id="UP000002208">
    <property type="component" value="Plasmid 3"/>
</dbReference>
<dbReference type="KEGG" id="ddr:Deide_3p02291"/>
<gene>
    <name evidence="9" type="ordered locus">Deide_3p02291</name>
</gene>
<dbReference type="Pfam" id="PF01594">
    <property type="entry name" value="AI-2E_transport"/>
    <property type="match status" value="1"/>
</dbReference>
<dbReference type="HOGENOM" id="CLU_031275_0_0_0"/>
<keyword evidence="10" id="KW-1185">Reference proteome</keyword>
<name>C1D3V8_DEIDV</name>
<sequence>MLMGSVSTVAIVTIAVLLTLGGLHVTQDATLPLVFGAVIALFFRPLQRRLEQRLPRWLSVALIILLFLAFLALILGSVVYAVNVVAQDLPRYAERLKGYGIRLPDSLSSGSPSGSNVMGVVFGGLRAVLSPLGLTGLLLVFLVLLLAEADAWRRRLVQAFGAERGRRLTDAFGRMGRQFEQFMWVQTVTGLITAVLTWGICALVGLPFPFVWAVLTFVLEFFPTIGSLLSVVPPVLFAFAFGGAAQGALVLLGLTVVQLGVGSLLNPKWQGDRLKLSPTVVAFSVVFWGWLWGVGGAIIAVPLTAGIALLLSEFSSTRPLAVLLGHSEGPEGS</sequence>
<keyword evidence="9" id="KW-0614">Plasmid</keyword>
<keyword evidence="6 8" id="KW-1133">Transmembrane helix</keyword>
<evidence type="ECO:0000256" key="5">
    <source>
        <dbReference type="ARBA" id="ARBA00022692"/>
    </source>
</evidence>
<keyword evidence="4" id="KW-1003">Cell membrane</keyword>
<evidence type="ECO:0000256" key="7">
    <source>
        <dbReference type="ARBA" id="ARBA00023136"/>
    </source>
</evidence>
<evidence type="ECO:0000256" key="3">
    <source>
        <dbReference type="ARBA" id="ARBA00022448"/>
    </source>
</evidence>